<gene>
    <name evidence="8" type="ORF">CEE37_07440</name>
</gene>
<dbReference type="InterPro" id="IPR036197">
    <property type="entry name" value="NarG-like_sf"/>
</dbReference>
<name>A0A532V0X1_UNCL8</name>
<evidence type="ECO:0000256" key="6">
    <source>
        <dbReference type="SAM" id="Phobius"/>
    </source>
</evidence>
<dbReference type="InterPro" id="IPR009051">
    <property type="entry name" value="Helical_ferredxn"/>
</dbReference>
<dbReference type="SUPFAM" id="SSF46548">
    <property type="entry name" value="alpha-helical ferredoxin"/>
    <property type="match status" value="1"/>
</dbReference>
<keyword evidence="6" id="KW-0812">Transmembrane</keyword>
<dbReference type="GO" id="GO:0005886">
    <property type="term" value="C:plasma membrane"/>
    <property type="evidence" value="ECO:0007669"/>
    <property type="project" value="TreeGrafter"/>
</dbReference>
<dbReference type="PANTHER" id="PTHR43255:SF1">
    <property type="entry name" value="IRON-SULFUR-BINDING OXIDOREDUCTASE FADF-RELATED"/>
    <property type="match status" value="1"/>
</dbReference>
<dbReference type="GO" id="GO:0051539">
    <property type="term" value="F:4 iron, 4 sulfur cluster binding"/>
    <property type="evidence" value="ECO:0007669"/>
    <property type="project" value="UniProtKB-KW"/>
</dbReference>
<dbReference type="PROSITE" id="PS00198">
    <property type="entry name" value="4FE4S_FER_1"/>
    <property type="match status" value="1"/>
</dbReference>
<feature type="transmembrane region" description="Helical" evidence="6">
    <location>
        <begin position="158"/>
        <end position="183"/>
    </location>
</feature>
<dbReference type="Pfam" id="PF13183">
    <property type="entry name" value="Fer4_8"/>
    <property type="match status" value="1"/>
</dbReference>
<dbReference type="EMBL" id="NJBN01000004">
    <property type="protein sequence ID" value="TKJ40789.1"/>
    <property type="molecule type" value="Genomic_DNA"/>
</dbReference>
<dbReference type="Gene3D" id="1.10.1060.10">
    <property type="entry name" value="Alpha-helical ferredoxin"/>
    <property type="match status" value="1"/>
</dbReference>
<feature type="transmembrane region" description="Helical" evidence="6">
    <location>
        <begin position="274"/>
        <end position="292"/>
    </location>
</feature>
<dbReference type="InterPro" id="IPR017896">
    <property type="entry name" value="4Fe4S_Fe-S-bd"/>
</dbReference>
<evidence type="ECO:0000313" key="9">
    <source>
        <dbReference type="Proteomes" id="UP000319619"/>
    </source>
</evidence>
<keyword evidence="4" id="KW-0408">Iron</keyword>
<keyword evidence="5" id="KW-0411">Iron-sulfur</keyword>
<feature type="transmembrane region" description="Helical" evidence="6">
    <location>
        <begin position="312"/>
        <end position="331"/>
    </location>
</feature>
<accession>A0A532V0X1</accession>
<evidence type="ECO:0000256" key="4">
    <source>
        <dbReference type="ARBA" id="ARBA00023004"/>
    </source>
</evidence>
<evidence type="ECO:0000256" key="1">
    <source>
        <dbReference type="ARBA" id="ARBA00022485"/>
    </source>
</evidence>
<keyword evidence="3" id="KW-0560">Oxidoreductase</keyword>
<dbReference type="InterPro" id="IPR017900">
    <property type="entry name" value="4Fe4S_Fe_S_CS"/>
</dbReference>
<keyword evidence="2" id="KW-0479">Metal-binding</keyword>
<organism evidence="8 9">
    <name type="scientific">candidate division LCP-89 bacterium B3_LCP</name>
    <dbReference type="NCBI Taxonomy" id="2012998"/>
    <lineage>
        <taxon>Bacteria</taxon>
        <taxon>Pseudomonadati</taxon>
        <taxon>Bacteria division LCP-89</taxon>
    </lineage>
</organism>
<dbReference type="Gene3D" id="1.20.950.20">
    <property type="entry name" value="Transmembrane di-heme cytochromes, Chain C"/>
    <property type="match status" value="1"/>
</dbReference>
<dbReference type="GO" id="GO:0016491">
    <property type="term" value="F:oxidoreductase activity"/>
    <property type="evidence" value="ECO:0007669"/>
    <property type="project" value="UniProtKB-KW"/>
</dbReference>
<evidence type="ECO:0000313" key="8">
    <source>
        <dbReference type="EMBL" id="TKJ40789.1"/>
    </source>
</evidence>
<sequence length="386" mass="43325">MANATILQPDIEFIRQIKAAGGDSLKKCYQCATCSVVCNLASENHAFPRKQMVLTQWGLKDQLLADPSLWMCHQCNDCSTYCPREAKPGDVFAALRSFSFKHFSFPSFMGKALANKAALPALFLVPMLIIFAVLLSSSSGNFGYLFHFTGEVDYAIPFPHGMLDAIFVTGNILVFFFIAFSLLRFWKGLKSNDPDAKGPGFIPAVIATFTELGTHKKFNQCESEKSRYLGHMLMFYGFIGALTATALNFLFTTIIKWMGSPWYIPSPVEFPNPIKLFGIAGGVAMLIGGWLLIRLRMSGDDDAGKSDYHDWLFLIVITSVALTGMLAWILRIIEIPILAYFDYYAHLVLVFFLLWYAPYSKFGHMFYRTLALIYAKSNGIDKPRKL</sequence>
<evidence type="ECO:0000259" key="7">
    <source>
        <dbReference type="Pfam" id="PF13183"/>
    </source>
</evidence>
<keyword evidence="1" id="KW-0004">4Fe-4S</keyword>
<comment type="caution">
    <text evidence="8">The sequence shown here is derived from an EMBL/GenBank/DDBJ whole genome shotgun (WGS) entry which is preliminary data.</text>
</comment>
<reference evidence="8 9" key="1">
    <citation type="submission" date="2017-06" db="EMBL/GenBank/DDBJ databases">
        <title>Novel microbial phyla capable of carbon fixation and sulfur reduction in deep-sea sediments.</title>
        <authorList>
            <person name="Huang J."/>
            <person name="Baker B."/>
            <person name="Wang Y."/>
        </authorList>
    </citation>
    <scope>NUCLEOTIDE SEQUENCE [LARGE SCALE GENOMIC DNA]</scope>
    <source>
        <strain evidence="8">B3_LCP</strain>
    </source>
</reference>
<feature type="transmembrane region" description="Helical" evidence="6">
    <location>
        <begin position="117"/>
        <end position="138"/>
    </location>
</feature>
<keyword evidence="6" id="KW-1133">Transmembrane helix</keyword>
<dbReference type="GO" id="GO:0046872">
    <property type="term" value="F:metal ion binding"/>
    <property type="evidence" value="ECO:0007669"/>
    <property type="project" value="UniProtKB-KW"/>
</dbReference>
<dbReference type="Proteomes" id="UP000319619">
    <property type="component" value="Unassembled WGS sequence"/>
</dbReference>
<dbReference type="SUPFAM" id="SSF103501">
    <property type="entry name" value="Respiratory nitrate reductase 1 gamma chain"/>
    <property type="match status" value="1"/>
</dbReference>
<protein>
    <submittedName>
        <fullName evidence="8">Heterodisulfide reductase subunit E</fullName>
    </submittedName>
</protein>
<proteinExistence type="predicted"/>
<feature type="domain" description="4Fe-4S ferredoxin-type" evidence="7">
    <location>
        <begin position="25"/>
        <end position="85"/>
    </location>
</feature>
<evidence type="ECO:0000256" key="3">
    <source>
        <dbReference type="ARBA" id="ARBA00023002"/>
    </source>
</evidence>
<dbReference type="InterPro" id="IPR051460">
    <property type="entry name" value="HdrC_iron-sulfur_subunit"/>
</dbReference>
<dbReference type="AlphaFoldDB" id="A0A532V0X1"/>
<evidence type="ECO:0000256" key="5">
    <source>
        <dbReference type="ARBA" id="ARBA00023014"/>
    </source>
</evidence>
<feature type="transmembrane region" description="Helical" evidence="6">
    <location>
        <begin position="337"/>
        <end position="357"/>
    </location>
</feature>
<feature type="transmembrane region" description="Helical" evidence="6">
    <location>
        <begin position="233"/>
        <end position="254"/>
    </location>
</feature>
<dbReference type="NCBIfam" id="NF038018">
    <property type="entry name" value="qmoC"/>
    <property type="match status" value="1"/>
</dbReference>
<evidence type="ECO:0000256" key="2">
    <source>
        <dbReference type="ARBA" id="ARBA00022723"/>
    </source>
</evidence>
<dbReference type="PANTHER" id="PTHR43255">
    <property type="entry name" value="IRON-SULFUR-BINDING OXIDOREDUCTASE FADF-RELATED-RELATED"/>
    <property type="match status" value="1"/>
</dbReference>
<keyword evidence="6" id="KW-0472">Membrane</keyword>